<comment type="caution">
    <text evidence="1">The sequence shown here is derived from an EMBL/GenBank/DDBJ whole genome shotgun (WGS) entry which is preliminary data.</text>
</comment>
<name>A0A371X0L6_9HYPH</name>
<dbReference type="EMBL" id="QURL01000005">
    <property type="protein sequence ID" value="RFC62746.1"/>
    <property type="molecule type" value="Genomic_DNA"/>
</dbReference>
<organism evidence="1 2">
    <name type="scientific">Fulvimarina endophytica</name>
    <dbReference type="NCBI Taxonomy" id="2293836"/>
    <lineage>
        <taxon>Bacteria</taxon>
        <taxon>Pseudomonadati</taxon>
        <taxon>Pseudomonadota</taxon>
        <taxon>Alphaproteobacteria</taxon>
        <taxon>Hyphomicrobiales</taxon>
        <taxon>Aurantimonadaceae</taxon>
        <taxon>Fulvimarina</taxon>
    </lineage>
</organism>
<sequence length="79" mass="8628">MSASLAPRGKISHGMDSCIETLTSILAEAGHDVASLNTQIRLPRRDFGDARRVHVLDRVQTLRSGVRIHEAVTPEALPE</sequence>
<proteinExistence type="predicted"/>
<evidence type="ECO:0000313" key="1">
    <source>
        <dbReference type="EMBL" id="RFC62746.1"/>
    </source>
</evidence>
<dbReference type="AlphaFoldDB" id="A0A371X0L6"/>
<keyword evidence="2" id="KW-1185">Reference proteome</keyword>
<evidence type="ECO:0000313" key="2">
    <source>
        <dbReference type="Proteomes" id="UP000264310"/>
    </source>
</evidence>
<reference evidence="1 2" key="1">
    <citation type="submission" date="2018-08" db="EMBL/GenBank/DDBJ databases">
        <title>Fulvimarina sp. 85, whole genome shotgun sequence.</title>
        <authorList>
            <person name="Tuo L."/>
        </authorList>
    </citation>
    <scope>NUCLEOTIDE SEQUENCE [LARGE SCALE GENOMIC DNA]</scope>
    <source>
        <strain evidence="1 2">85</strain>
    </source>
</reference>
<dbReference type="Proteomes" id="UP000264310">
    <property type="component" value="Unassembled WGS sequence"/>
</dbReference>
<accession>A0A371X0L6</accession>
<gene>
    <name evidence="1" type="ORF">DYI37_12280</name>
</gene>
<protein>
    <submittedName>
        <fullName evidence="1">Uncharacterized protein</fullName>
    </submittedName>
</protein>